<dbReference type="EMBL" id="MU128911">
    <property type="protein sequence ID" value="KAF9520589.1"/>
    <property type="molecule type" value="Genomic_DNA"/>
</dbReference>
<evidence type="ECO:0000256" key="1">
    <source>
        <dbReference type="ARBA" id="ARBA00004123"/>
    </source>
</evidence>
<accession>A0A9P6BAT3</accession>
<evidence type="ECO:0000313" key="6">
    <source>
        <dbReference type="EMBL" id="KAF9520589.1"/>
    </source>
</evidence>
<comment type="subcellular location">
    <subcellularLocation>
        <location evidence="1">Nucleus</location>
    </subcellularLocation>
</comment>
<gene>
    <name evidence="6" type="ORF">BS47DRAFT_1370393</name>
</gene>
<dbReference type="InterPro" id="IPR013882">
    <property type="entry name" value="Ctp1_C"/>
</dbReference>
<dbReference type="PANTHER" id="PTHR15107:SF0">
    <property type="entry name" value="DNA ENDONUCLEASE ACTIVATOR CTP1 C-TERMINAL DOMAIN-CONTAINING PROTEIN"/>
    <property type="match status" value="1"/>
</dbReference>
<feature type="region of interest" description="Disordered" evidence="4">
    <location>
        <begin position="108"/>
        <end position="179"/>
    </location>
</feature>
<feature type="region of interest" description="Disordered" evidence="4">
    <location>
        <begin position="191"/>
        <end position="211"/>
    </location>
</feature>
<keyword evidence="3" id="KW-0539">Nucleus</keyword>
<evidence type="ECO:0000313" key="7">
    <source>
        <dbReference type="Proteomes" id="UP000886523"/>
    </source>
</evidence>
<dbReference type="AlphaFoldDB" id="A0A9P6BAT3"/>
<sequence length="211" mass="24485">MTKEEREAHFKQLRSKPYAEYKKAYEAYKGHGRYGQLPTGLLIFTYREDEDDDINSAYELDEARNDGMSGPFDEVVRNKEARQRLHGIDCSCCKAYYEAVGPLPPRLKAPLWKSPTPGQSQPQARRHLSASPVTPSKSRTKAIEDHRQHISRHRHKWIPPATPPDYWKIGFPDTQQTKDINQRAREIRAAKMKRVEEIPGNKADGRYRKKQ</sequence>
<dbReference type="InterPro" id="IPR033316">
    <property type="entry name" value="RBBP8-like"/>
</dbReference>
<keyword evidence="2" id="KW-0227">DNA damage</keyword>
<evidence type="ECO:0000256" key="4">
    <source>
        <dbReference type="SAM" id="MobiDB-lite"/>
    </source>
</evidence>
<name>A0A9P6BAT3_9AGAM</name>
<dbReference type="Proteomes" id="UP000886523">
    <property type="component" value="Unassembled WGS sequence"/>
</dbReference>
<dbReference type="GO" id="GO:0003684">
    <property type="term" value="F:damaged DNA binding"/>
    <property type="evidence" value="ECO:0007669"/>
    <property type="project" value="TreeGrafter"/>
</dbReference>
<dbReference type="GO" id="GO:0005634">
    <property type="term" value="C:nucleus"/>
    <property type="evidence" value="ECO:0007669"/>
    <property type="project" value="UniProtKB-SubCell"/>
</dbReference>
<evidence type="ECO:0000256" key="2">
    <source>
        <dbReference type="ARBA" id="ARBA00022763"/>
    </source>
</evidence>
<organism evidence="6 7">
    <name type="scientific">Hydnum rufescens UP504</name>
    <dbReference type="NCBI Taxonomy" id="1448309"/>
    <lineage>
        <taxon>Eukaryota</taxon>
        <taxon>Fungi</taxon>
        <taxon>Dikarya</taxon>
        <taxon>Basidiomycota</taxon>
        <taxon>Agaricomycotina</taxon>
        <taxon>Agaricomycetes</taxon>
        <taxon>Cantharellales</taxon>
        <taxon>Hydnaceae</taxon>
        <taxon>Hydnum</taxon>
    </lineage>
</organism>
<proteinExistence type="predicted"/>
<evidence type="ECO:0000259" key="5">
    <source>
        <dbReference type="Pfam" id="PF08573"/>
    </source>
</evidence>
<evidence type="ECO:0000256" key="3">
    <source>
        <dbReference type="ARBA" id="ARBA00023242"/>
    </source>
</evidence>
<dbReference type="OrthoDB" id="5801062at2759"/>
<dbReference type="Pfam" id="PF08573">
    <property type="entry name" value="SAE2"/>
    <property type="match status" value="1"/>
</dbReference>
<keyword evidence="7" id="KW-1185">Reference proteome</keyword>
<dbReference type="GO" id="GO:0010792">
    <property type="term" value="P:DNA double-strand break processing involved in repair via single-strand annealing"/>
    <property type="evidence" value="ECO:0007669"/>
    <property type="project" value="TreeGrafter"/>
</dbReference>
<protein>
    <recommendedName>
        <fullName evidence="5">DNA endonuclease activator Ctp1 C-terminal domain-containing protein</fullName>
    </recommendedName>
</protein>
<feature type="domain" description="DNA endonuclease activator Ctp1 C-terminal" evidence="5">
    <location>
        <begin position="72"/>
        <end position="176"/>
    </location>
</feature>
<reference evidence="6" key="1">
    <citation type="journal article" date="2020" name="Nat. Commun.">
        <title>Large-scale genome sequencing of mycorrhizal fungi provides insights into the early evolution of symbiotic traits.</title>
        <authorList>
            <person name="Miyauchi S."/>
            <person name="Kiss E."/>
            <person name="Kuo A."/>
            <person name="Drula E."/>
            <person name="Kohler A."/>
            <person name="Sanchez-Garcia M."/>
            <person name="Morin E."/>
            <person name="Andreopoulos B."/>
            <person name="Barry K.W."/>
            <person name="Bonito G."/>
            <person name="Buee M."/>
            <person name="Carver A."/>
            <person name="Chen C."/>
            <person name="Cichocki N."/>
            <person name="Clum A."/>
            <person name="Culley D."/>
            <person name="Crous P.W."/>
            <person name="Fauchery L."/>
            <person name="Girlanda M."/>
            <person name="Hayes R.D."/>
            <person name="Keri Z."/>
            <person name="LaButti K."/>
            <person name="Lipzen A."/>
            <person name="Lombard V."/>
            <person name="Magnuson J."/>
            <person name="Maillard F."/>
            <person name="Murat C."/>
            <person name="Nolan M."/>
            <person name="Ohm R.A."/>
            <person name="Pangilinan J."/>
            <person name="Pereira M.F."/>
            <person name="Perotto S."/>
            <person name="Peter M."/>
            <person name="Pfister S."/>
            <person name="Riley R."/>
            <person name="Sitrit Y."/>
            <person name="Stielow J.B."/>
            <person name="Szollosi G."/>
            <person name="Zifcakova L."/>
            <person name="Stursova M."/>
            <person name="Spatafora J.W."/>
            <person name="Tedersoo L."/>
            <person name="Vaario L.M."/>
            <person name="Yamada A."/>
            <person name="Yan M."/>
            <person name="Wang P."/>
            <person name="Xu J."/>
            <person name="Bruns T."/>
            <person name="Baldrian P."/>
            <person name="Vilgalys R."/>
            <person name="Dunand C."/>
            <person name="Henrissat B."/>
            <person name="Grigoriev I.V."/>
            <person name="Hibbett D."/>
            <person name="Nagy L.G."/>
            <person name="Martin F.M."/>
        </authorList>
    </citation>
    <scope>NUCLEOTIDE SEQUENCE</scope>
    <source>
        <strain evidence="6">UP504</strain>
    </source>
</reference>
<comment type="caution">
    <text evidence="6">The sequence shown here is derived from an EMBL/GenBank/DDBJ whole genome shotgun (WGS) entry which is preliminary data.</text>
</comment>
<dbReference type="PANTHER" id="PTHR15107">
    <property type="entry name" value="RETINOBLASTOMA BINDING PROTEIN 8"/>
    <property type="match status" value="1"/>
</dbReference>